<dbReference type="GO" id="GO:0002949">
    <property type="term" value="P:tRNA threonylcarbamoyladenosine modification"/>
    <property type="evidence" value="ECO:0007669"/>
    <property type="project" value="InterPro"/>
</dbReference>
<evidence type="ECO:0000256" key="2">
    <source>
        <dbReference type="ARBA" id="ARBA00007599"/>
    </source>
</evidence>
<evidence type="ECO:0000256" key="9">
    <source>
        <dbReference type="ARBA" id="ARBA00022842"/>
    </source>
</evidence>
<dbReference type="Proteomes" id="UP000323521">
    <property type="component" value="Chromosome"/>
</dbReference>
<evidence type="ECO:0000256" key="5">
    <source>
        <dbReference type="ARBA" id="ARBA00022694"/>
    </source>
</evidence>
<dbReference type="KEGG" id="fwa:DCMF_13110"/>
<evidence type="ECO:0000313" key="12">
    <source>
        <dbReference type="Proteomes" id="UP000323521"/>
    </source>
</evidence>
<dbReference type="OrthoDB" id="9815896at2"/>
<keyword evidence="11" id="KW-0808">Transferase</keyword>
<evidence type="ECO:0000256" key="8">
    <source>
        <dbReference type="ARBA" id="ARBA00022840"/>
    </source>
</evidence>
<dbReference type="EMBL" id="CP017634">
    <property type="protein sequence ID" value="ATW25571.1"/>
    <property type="molecule type" value="Genomic_DNA"/>
</dbReference>
<dbReference type="NCBIfam" id="TIGR00150">
    <property type="entry name" value="T6A_YjeE"/>
    <property type="match status" value="1"/>
</dbReference>
<keyword evidence="5" id="KW-0819">tRNA processing</keyword>
<evidence type="ECO:0000256" key="10">
    <source>
        <dbReference type="ARBA" id="ARBA00032441"/>
    </source>
</evidence>
<evidence type="ECO:0000256" key="4">
    <source>
        <dbReference type="ARBA" id="ARBA00022490"/>
    </source>
</evidence>
<dbReference type="GO" id="GO:0046872">
    <property type="term" value="F:metal ion binding"/>
    <property type="evidence" value="ECO:0007669"/>
    <property type="project" value="UniProtKB-KW"/>
</dbReference>
<dbReference type="AlphaFoldDB" id="A0A3G1KSZ0"/>
<keyword evidence="4" id="KW-0963">Cytoplasm</keyword>
<organism evidence="11 12">
    <name type="scientific">Formimonas warabiya</name>
    <dbReference type="NCBI Taxonomy" id="1761012"/>
    <lineage>
        <taxon>Bacteria</taxon>
        <taxon>Bacillati</taxon>
        <taxon>Bacillota</taxon>
        <taxon>Clostridia</taxon>
        <taxon>Eubacteriales</taxon>
        <taxon>Peptococcaceae</taxon>
        <taxon>Candidatus Formimonas</taxon>
    </lineage>
</organism>
<dbReference type="InterPro" id="IPR003442">
    <property type="entry name" value="T6A_TsaE"/>
</dbReference>
<evidence type="ECO:0000256" key="6">
    <source>
        <dbReference type="ARBA" id="ARBA00022723"/>
    </source>
</evidence>
<keyword evidence="8" id="KW-0067">ATP-binding</keyword>
<dbReference type="SUPFAM" id="SSF52540">
    <property type="entry name" value="P-loop containing nucleoside triphosphate hydrolases"/>
    <property type="match status" value="1"/>
</dbReference>
<dbReference type="GO" id="GO:0005524">
    <property type="term" value="F:ATP binding"/>
    <property type="evidence" value="ECO:0007669"/>
    <property type="project" value="UniProtKB-KW"/>
</dbReference>
<dbReference type="GO" id="GO:0005737">
    <property type="term" value="C:cytoplasm"/>
    <property type="evidence" value="ECO:0007669"/>
    <property type="project" value="UniProtKB-SubCell"/>
</dbReference>
<dbReference type="GO" id="GO:0016740">
    <property type="term" value="F:transferase activity"/>
    <property type="evidence" value="ECO:0007669"/>
    <property type="project" value="UniProtKB-KW"/>
</dbReference>
<evidence type="ECO:0000256" key="1">
    <source>
        <dbReference type="ARBA" id="ARBA00004496"/>
    </source>
</evidence>
<accession>A0A3G1KSZ0</accession>
<protein>
    <recommendedName>
        <fullName evidence="3">tRNA threonylcarbamoyladenosine biosynthesis protein TsaE</fullName>
    </recommendedName>
    <alternativeName>
        <fullName evidence="10">t(6)A37 threonylcarbamoyladenosine biosynthesis protein TsaE</fullName>
    </alternativeName>
</protein>
<keyword evidence="9" id="KW-0460">Magnesium</keyword>
<evidence type="ECO:0000256" key="3">
    <source>
        <dbReference type="ARBA" id="ARBA00019010"/>
    </source>
</evidence>
<keyword evidence="12" id="KW-1185">Reference proteome</keyword>
<evidence type="ECO:0000313" key="11">
    <source>
        <dbReference type="EMBL" id="ATW25571.1"/>
    </source>
</evidence>
<dbReference type="InterPro" id="IPR027417">
    <property type="entry name" value="P-loop_NTPase"/>
</dbReference>
<keyword evidence="7" id="KW-0547">Nucleotide-binding</keyword>
<proteinExistence type="inferred from homology"/>
<evidence type="ECO:0000256" key="7">
    <source>
        <dbReference type="ARBA" id="ARBA00022741"/>
    </source>
</evidence>
<gene>
    <name evidence="11" type="ORF">DCMF_13110</name>
</gene>
<dbReference type="PANTHER" id="PTHR33540:SF2">
    <property type="entry name" value="TRNA THREONYLCARBAMOYLADENOSINE BIOSYNTHESIS PROTEIN TSAE"/>
    <property type="match status" value="1"/>
</dbReference>
<name>A0A3G1KSZ0_FORW1</name>
<reference evidence="11 12" key="1">
    <citation type="submission" date="2016-10" db="EMBL/GenBank/DDBJ databases">
        <title>Complete Genome Sequence of Peptococcaceae strain DCMF.</title>
        <authorList>
            <person name="Edwards R.J."/>
            <person name="Holland S.I."/>
            <person name="Deshpande N.P."/>
            <person name="Wong Y.K."/>
            <person name="Ertan H."/>
            <person name="Manefield M."/>
            <person name="Russell T.L."/>
            <person name="Lee M.J."/>
        </authorList>
    </citation>
    <scope>NUCLEOTIDE SEQUENCE [LARGE SCALE GENOMIC DNA]</scope>
    <source>
        <strain evidence="11 12">DCMF</strain>
    </source>
</reference>
<comment type="similarity">
    <text evidence="2">Belongs to the TsaE family.</text>
</comment>
<sequence length="161" mass="18293">MYIVRTNEPEETRALGERFASYLPPGTVIGLTGELGAGKTLFAKGLAKGLKVEDHVTSPTFTIINEYQGRCPFYHMDAYRLEDDSEISELGLEEYFYSSGITLIEWPERIQDCLPESFIQINLDKGWEEDGHEYRLIKFSSIGNGLDRVIGEFEKNENISD</sequence>
<dbReference type="PANTHER" id="PTHR33540">
    <property type="entry name" value="TRNA THREONYLCARBAMOYLADENOSINE BIOSYNTHESIS PROTEIN TSAE"/>
    <property type="match status" value="1"/>
</dbReference>
<dbReference type="Pfam" id="PF02367">
    <property type="entry name" value="TsaE"/>
    <property type="match status" value="1"/>
</dbReference>
<keyword evidence="6" id="KW-0479">Metal-binding</keyword>
<dbReference type="Gene3D" id="3.40.50.300">
    <property type="entry name" value="P-loop containing nucleotide triphosphate hydrolases"/>
    <property type="match status" value="1"/>
</dbReference>
<comment type="subcellular location">
    <subcellularLocation>
        <location evidence="1">Cytoplasm</location>
    </subcellularLocation>
</comment>